<dbReference type="InterPro" id="IPR025665">
    <property type="entry name" value="Beta-barrel_OMP_2"/>
</dbReference>
<feature type="region of interest" description="Disordered" evidence="1">
    <location>
        <begin position="73"/>
        <end position="231"/>
    </location>
</feature>
<evidence type="ECO:0000256" key="1">
    <source>
        <dbReference type="SAM" id="MobiDB-lite"/>
    </source>
</evidence>
<feature type="compositionally biased region" description="Polar residues" evidence="1">
    <location>
        <begin position="98"/>
        <end position="113"/>
    </location>
</feature>
<evidence type="ECO:0000313" key="5">
    <source>
        <dbReference type="Proteomes" id="UP001165367"/>
    </source>
</evidence>
<sequence length="542" mass="58783">MPESEFDKQVQRELEGLRIRPSATVWENVEKELRQKKRRRVIIAFWLVAGIALLGSTTYFLTRKEDRTLAGNAVSAGKTGTDPHGTTPATTTGVQTGNPKQTETVPTKQEQAQGQGDNPGTDNNNNDLTAKDKAAPVQNGHNNATLSATDNSEVHTKPGQPAGKQKHTGQSSTAAKDQKASSGNKKTSPGSIDPAIVKGKTKRPGRIPADINGATGSADNTKTDTSATAAPPITAQSNETQHDIVAVTPTIIDSITAKADSALSVSKEEPSAAEVPAKSPGKKAAKKLKWSLDLAIGGSGPVSRPFLVGNNHADMAYDNVQYTPVQGGGLWQPVTPPVNAFGPVYSPRSDINPGLSYRAGVLVEFPLSERVGFSSGLQYQYQSNNIRIGSYVNTRLTFNNFASQQVQANGVYQGVQTKTFTNRYHYAQIPLLFNFQLNKSKKMPVILNTGFSAGYLVSTNALTYDTLQGGTYYHDKNAFKRFQFSFTTGVSFRFGNNRAMQWSIGPEASMGLRKMVKTEYDTRQYPLYIGLQGRIYLPKKKR</sequence>
<name>A0ABS9L0T0_9BACT</name>
<protein>
    <submittedName>
        <fullName evidence="4">Outer membrane beta-barrel protein</fullName>
    </submittedName>
</protein>
<feature type="compositionally biased region" description="Polar residues" evidence="1">
    <location>
        <begin position="139"/>
        <end position="151"/>
    </location>
</feature>
<feature type="compositionally biased region" description="Polar residues" evidence="1">
    <location>
        <begin position="168"/>
        <end position="190"/>
    </location>
</feature>
<evidence type="ECO:0000259" key="3">
    <source>
        <dbReference type="Pfam" id="PF13568"/>
    </source>
</evidence>
<comment type="caution">
    <text evidence="4">The sequence shown here is derived from an EMBL/GenBank/DDBJ whole genome shotgun (WGS) entry which is preliminary data.</text>
</comment>
<dbReference type="RefSeq" id="WP_237877496.1">
    <property type="nucleotide sequence ID" value="NZ_JAKLTR010000046.1"/>
</dbReference>
<evidence type="ECO:0000256" key="2">
    <source>
        <dbReference type="SAM" id="Phobius"/>
    </source>
</evidence>
<reference evidence="4" key="1">
    <citation type="submission" date="2022-01" db="EMBL/GenBank/DDBJ databases">
        <authorList>
            <person name="Jo J.-H."/>
            <person name="Im W.-T."/>
        </authorList>
    </citation>
    <scope>NUCLEOTIDE SEQUENCE</scope>
    <source>
        <strain evidence="4">NA20</strain>
    </source>
</reference>
<keyword evidence="2" id="KW-1133">Transmembrane helix</keyword>
<feature type="transmembrane region" description="Helical" evidence="2">
    <location>
        <begin position="41"/>
        <end position="61"/>
    </location>
</feature>
<feature type="compositionally biased region" description="Polar residues" evidence="1">
    <location>
        <begin position="214"/>
        <end position="231"/>
    </location>
</feature>
<dbReference type="Proteomes" id="UP001165367">
    <property type="component" value="Unassembled WGS sequence"/>
</dbReference>
<dbReference type="EMBL" id="JAKLTR010000046">
    <property type="protein sequence ID" value="MCG2618216.1"/>
    <property type="molecule type" value="Genomic_DNA"/>
</dbReference>
<proteinExistence type="predicted"/>
<gene>
    <name evidence="4" type="ORF">LZZ85_28230</name>
</gene>
<keyword evidence="2" id="KW-0812">Transmembrane</keyword>
<feature type="compositionally biased region" description="Low complexity" evidence="1">
    <location>
        <begin position="79"/>
        <end position="97"/>
    </location>
</feature>
<feature type="domain" description="Outer membrane protein beta-barrel" evidence="3">
    <location>
        <begin position="348"/>
        <end position="512"/>
    </location>
</feature>
<keyword evidence="2" id="KW-0472">Membrane</keyword>
<evidence type="ECO:0000313" key="4">
    <source>
        <dbReference type="EMBL" id="MCG2618216.1"/>
    </source>
</evidence>
<dbReference type="Pfam" id="PF13568">
    <property type="entry name" value="OMP_b-brl_2"/>
    <property type="match status" value="1"/>
</dbReference>
<accession>A0ABS9L0T0</accession>
<organism evidence="4 5">
    <name type="scientific">Terrimonas ginsenosidimutans</name>
    <dbReference type="NCBI Taxonomy" id="2908004"/>
    <lineage>
        <taxon>Bacteria</taxon>
        <taxon>Pseudomonadati</taxon>
        <taxon>Bacteroidota</taxon>
        <taxon>Chitinophagia</taxon>
        <taxon>Chitinophagales</taxon>
        <taxon>Chitinophagaceae</taxon>
        <taxon>Terrimonas</taxon>
    </lineage>
</organism>
<keyword evidence="5" id="KW-1185">Reference proteome</keyword>
<feature type="compositionally biased region" description="Low complexity" evidence="1">
    <location>
        <begin position="114"/>
        <end position="127"/>
    </location>
</feature>